<evidence type="ECO:0000256" key="4">
    <source>
        <dbReference type="ARBA" id="ARBA00022723"/>
    </source>
</evidence>
<dbReference type="InterPro" id="IPR045261">
    <property type="entry name" value="MORC_ATPase"/>
</dbReference>
<dbReference type="GO" id="GO:0016887">
    <property type="term" value="F:ATP hydrolysis activity"/>
    <property type="evidence" value="ECO:0007669"/>
    <property type="project" value="InterPro"/>
</dbReference>
<evidence type="ECO:0000256" key="14">
    <source>
        <dbReference type="SAM" id="MobiDB-lite"/>
    </source>
</evidence>
<dbReference type="GO" id="GO:0006281">
    <property type="term" value="P:DNA repair"/>
    <property type="evidence" value="ECO:0007669"/>
    <property type="project" value="UniProtKB-KW"/>
</dbReference>
<protein>
    <recommendedName>
        <fullName evidence="15">CW-type domain-containing protein</fullName>
    </recommendedName>
</protein>
<dbReference type="EMBL" id="VOIH02000008">
    <property type="protein sequence ID" value="KAF3440904.1"/>
    <property type="molecule type" value="Genomic_DNA"/>
</dbReference>
<dbReference type="OrthoDB" id="757982at2759"/>
<feature type="compositionally biased region" description="Basic residues" evidence="14">
    <location>
        <begin position="730"/>
        <end position="745"/>
    </location>
</feature>
<keyword evidence="8" id="KW-0862">Zinc</keyword>
<organism evidence="16 17">
    <name type="scientific">Rhamnella rubrinervis</name>
    <dbReference type="NCBI Taxonomy" id="2594499"/>
    <lineage>
        <taxon>Eukaryota</taxon>
        <taxon>Viridiplantae</taxon>
        <taxon>Streptophyta</taxon>
        <taxon>Embryophyta</taxon>
        <taxon>Tracheophyta</taxon>
        <taxon>Spermatophyta</taxon>
        <taxon>Magnoliopsida</taxon>
        <taxon>eudicotyledons</taxon>
        <taxon>Gunneridae</taxon>
        <taxon>Pentapetalae</taxon>
        <taxon>rosids</taxon>
        <taxon>fabids</taxon>
        <taxon>Rosales</taxon>
        <taxon>Rhamnaceae</taxon>
        <taxon>rhamnoid group</taxon>
        <taxon>Rhamneae</taxon>
        <taxon>Rhamnella</taxon>
    </lineage>
</organism>
<keyword evidence="4" id="KW-0479">Metal-binding</keyword>
<evidence type="ECO:0000256" key="1">
    <source>
        <dbReference type="ARBA" id="ARBA00004123"/>
    </source>
</evidence>
<comment type="similarity">
    <text evidence="2">Belongs to the MORC ATPase protein family.</text>
</comment>
<keyword evidence="13" id="KW-0539">Nucleus</keyword>
<keyword evidence="6" id="KW-0227">DNA damage</keyword>
<evidence type="ECO:0000313" key="16">
    <source>
        <dbReference type="EMBL" id="KAF3440904.1"/>
    </source>
</evidence>
<dbReference type="GO" id="GO:0008270">
    <property type="term" value="F:zinc ion binding"/>
    <property type="evidence" value="ECO:0007669"/>
    <property type="project" value="UniProtKB-KW"/>
</dbReference>
<keyword evidence="5" id="KW-0378">Hydrolase</keyword>
<sequence>MGESVRNTSNTDGSKQYIMLFKDRKPISRTQSDYPPDEAPCVWSLSDLVQRTRIQYLAGLPHFNLYPAGETSRDRKEWGLFLTYLMSRDTVAVCKSELYEFYILPPTEALESSHTSVAYRMVKSHNVYNNPNLYEPVNSSLNPIDVSPLRAAPVPHIHLAEKIASRAGTYVRGRDSAVSKDVQSSDYKFSQVFGDHSHLSNIENIDRPQPHALKQDHLLEKNYVRADPSYLKTLGQAHSGWIFGAIAELVDNSRDAKASKLEISIDMIYSKKAGKNIPLLSVIDDGQGMTHPEVVRMTCFGHKQPEGDELERIGRFGVGFKTGAMRLGRDALVLTQTANSRSIAFLSQSLNEGKDNLEIPVVSYRRQGQIMEVDTSVQSEALAKYNLNAIKEFSPFNKYLIGEKAGLFQEGTGTQVYIWNLDEWGSEYSLQWDNGLKGGSSFHQGDIIIRSKRIRSRPGQISQKVLLDYSLRSYLEVIFLVPRMKIYVQGSLVKSRPLEKSLNQTVIETGDILGRHVQLTLGRSQLEWEQANCGMFLYWHGRLIEAYKRVGGMIHSADVGRGVIGVIDVTDVMNDVKGRVWVHSNKQGFQDCEPYAHLEEWLGGKADKYWDNNFDNLQLKKSNSLYKPDHEWVQCDKCRKWRMLSSDSSSKNLPLEWFCYMEPFKGSCEIPEQKVQRGVITVSAKRSGYGYEEKPVQSSEVDDDAVSVSGTNDGEGDDSDQDIQNVKSPPLKRLRKGFPRACKKT</sequence>
<dbReference type="Gene3D" id="3.30.565.10">
    <property type="entry name" value="Histidine kinase-like ATPase, C-terminal domain"/>
    <property type="match status" value="1"/>
</dbReference>
<dbReference type="Proteomes" id="UP000796880">
    <property type="component" value="Unassembled WGS sequence"/>
</dbReference>
<comment type="subcellular location">
    <subcellularLocation>
        <location evidence="1">Nucleus</location>
    </subcellularLocation>
</comment>
<evidence type="ECO:0000256" key="6">
    <source>
        <dbReference type="ARBA" id="ARBA00022763"/>
    </source>
</evidence>
<evidence type="ECO:0000256" key="2">
    <source>
        <dbReference type="ARBA" id="ARBA00007845"/>
    </source>
</evidence>
<dbReference type="InterPro" id="IPR041006">
    <property type="entry name" value="Morc_S5"/>
</dbReference>
<dbReference type="AlphaFoldDB" id="A0A8K0GWA1"/>
<evidence type="ECO:0000256" key="12">
    <source>
        <dbReference type="ARBA" id="ARBA00023204"/>
    </source>
</evidence>
<evidence type="ECO:0000256" key="7">
    <source>
        <dbReference type="ARBA" id="ARBA00022771"/>
    </source>
</evidence>
<evidence type="ECO:0000256" key="8">
    <source>
        <dbReference type="ARBA" id="ARBA00022833"/>
    </source>
</evidence>
<feature type="domain" description="CW-type" evidence="15">
    <location>
        <begin position="626"/>
        <end position="676"/>
    </location>
</feature>
<dbReference type="Pfam" id="PF17942">
    <property type="entry name" value="Morc6_S5"/>
    <property type="match status" value="1"/>
</dbReference>
<dbReference type="GO" id="GO:0031349">
    <property type="term" value="P:positive regulation of defense response"/>
    <property type="evidence" value="ECO:0007669"/>
    <property type="project" value="UniProtKB-ARBA"/>
</dbReference>
<dbReference type="GO" id="GO:0006325">
    <property type="term" value="P:chromatin organization"/>
    <property type="evidence" value="ECO:0007669"/>
    <property type="project" value="UniProtKB-KW"/>
</dbReference>
<name>A0A8K0GWA1_9ROSA</name>
<dbReference type="GO" id="GO:0004519">
    <property type="term" value="F:endonuclease activity"/>
    <property type="evidence" value="ECO:0007669"/>
    <property type="project" value="UniProtKB-KW"/>
</dbReference>
<dbReference type="InterPro" id="IPR036890">
    <property type="entry name" value="HATPase_C_sf"/>
</dbReference>
<dbReference type="Pfam" id="PF07496">
    <property type="entry name" value="zf-CW"/>
    <property type="match status" value="1"/>
</dbReference>
<keyword evidence="5" id="KW-0255">Endonuclease</keyword>
<dbReference type="SUPFAM" id="SSF55874">
    <property type="entry name" value="ATPase domain of HSP90 chaperone/DNA topoisomerase II/histidine kinase"/>
    <property type="match status" value="1"/>
</dbReference>
<evidence type="ECO:0000313" key="17">
    <source>
        <dbReference type="Proteomes" id="UP000796880"/>
    </source>
</evidence>
<comment type="caution">
    <text evidence="16">The sequence shown here is derived from an EMBL/GenBank/DDBJ whole genome shotgun (WGS) entry which is preliminary data.</text>
</comment>
<evidence type="ECO:0000256" key="13">
    <source>
        <dbReference type="ARBA" id="ARBA00023242"/>
    </source>
</evidence>
<accession>A0A8K0GWA1</accession>
<keyword evidence="7" id="KW-0863">Zinc-finger</keyword>
<dbReference type="GO" id="GO:0031047">
    <property type="term" value="P:regulatory ncRNA-mediated gene silencing"/>
    <property type="evidence" value="ECO:0007669"/>
    <property type="project" value="UniProtKB-KW"/>
</dbReference>
<keyword evidence="17" id="KW-1185">Reference proteome</keyword>
<keyword evidence="3" id="KW-0540">Nuclease</keyword>
<dbReference type="PROSITE" id="PS51050">
    <property type="entry name" value="ZF_CW"/>
    <property type="match status" value="1"/>
</dbReference>
<evidence type="ECO:0000256" key="11">
    <source>
        <dbReference type="ARBA" id="ARBA00023158"/>
    </source>
</evidence>
<keyword evidence="10" id="KW-0175">Coiled coil</keyword>
<evidence type="ECO:0000256" key="9">
    <source>
        <dbReference type="ARBA" id="ARBA00022853"/>
    </source>
</evidence>
<evidence type="ECO:0000259" key="15">
    <source>
        <dbReference type="PROSITE" id="PS51050"/>
    </source>
</evidence>
<gene>
    <name evidence="16" type="ORF">FNV43_RR19190</name>
</gene>
<evidence type="ECO:0000256" key="10">
    <source>
        <dbReference type="ARBA" id="ARBA00023054"/>
    </source>
</evidence>
<proteinExistence type="inferred from homology"/>
<dbReference type="GO" id="GO:0005634">
    <property type="term" value="C:nucleus"/>
    <property type="evidence" value="ECO:0007669"/>
    <property type="project" value="UniProtKB-SubCell"/>
</dbReference>
<keyword evidence="12" id="KW-0234">DNA repair</keyword>
<dbReference type="InterPro" id="IPR011124">
    <property type="entry name" value="Znf_CW"/>
</dbReference>
<dbReference type="Pfam" id="PF13589">
    <property type="entry name" value="HATPase_c_3"/>
    <property type="match status" value="1"/>
</dbReference>
<dbReference type="PANTHER" id="PTHR23336">
    <property type="entry name" value="ZINC FINGER CW-TYPE COILED-COIL DOMAIN PROTEIN 3"/>
    <property type="match status" value="1"/>
</dbReference>
<keyword evidence="11" id="KW-0943">RNA-mediated gene silencing</keyword>
<keyword evidence="9" id="KW-0156">Chromatin regulator</keyword>
<evidence type="ECO:0000256" key="3">
    <source>
        <dbReference type="ARBA" id="ARBA00022722"/>
    </source>
</evidence>
<evidence type="ECO:0000256" key="5">
    <source>
        <dbReference type="ARBA" id="ARBA00022759"/>
    </source>
</evidence>
<dbReference type="PANTHER" id="PTHR23336:SF11">
    <property type="entry name" value="OS06G0622000 PROTEIN"/>
    <property type="match status" value="1"/>
</dbReference>
<reference evidence="16" key="1">
    <citation type="submission" date="2020-03" db="EMBL/GenBank/DDBJ databases">
        <title>A high-quality chromosome-level genome assembly of a woody plant with both climbing and erect habits, Rhamnella rubrinervis.</title>
        <authorList>
            <person name="Lu Z."/>
            <person name="Yang Y."/>
            <person name="Zhu X."/>
            <person name="Sun Y."/>
        </authorList>
    </citation>
    <scope>NUCLEOTIDE SEQUENCE</scope>
    <source>
        <strain evidence="16">BYM</strain>
        <tissue evidence="16">Leaf</tissue>
    </source>
</reference>
<dbReference type="Gene3D" id="3.30.40.100">
    <property type="match status" value="1"/>
</dbReference>
<feature type="region of interest" description="Disordered" evidence="14">
    <location>
        <begin position="691"/>
        <end position="745"/>
    </location>
</feature>